<dbReference type="EMBL" id="KZ825915">
    <property type="protein sequence ID" value="PYH92480.1"/>
    <property type="molecule type" value="Genomic_DNA"/>
</dbReference>
<gene>
    <name evidence="2" type="ORF">BO71DRAFT_329796</name>
</gene>
<dbReference type="PANTHER" id="PTHR31410">
    <property type="entry name" value="TRANSMEMBRANE PROTEIN 246"/>
    <property type="match status" value="1"/>
</dbReference>
<evidence type="ECO:0000313" key="3">
    <source>
        <dbReference type="Proteomes" id="UP000247810"/>
    </source>
</evidence>
<dbReference type="GO" id="GO:0006506">
    <property type="term" value="P:GPI anchor biosynthetic process"/>
    <property type="evidence" value="ECO:0007669"/>
    <property type="project" value="InterPro"/>
</dbReference>
<evidence type="ECO:0000313" key="2">
    <source>
        <dbReference type="EMBL" id="PYH92480.1"/>
    </source>
</evidence>
<evidence type="ECO:0000256" key="1">
    <source>
        <dbReference type="SAM" id="Phobius"/>
    </source>
</evidence>
<proteinExistence type="predicted"/>
<dbReference type="CDD" id="cd22189">
    <property type="entry name" value="PGAP4-like_fungal"/>
    <property type="match status" value="1"/>
</dbReference>
<organism evidence="2 3">
    <name type="scientific">Aspergillus ellipticus CBS 707.79</name>
    <dbReference type="NCBI Taxonomy" id="1448320"/>
    <lineage>
        <taxon>Eukaryota</taxon>
        <taxon>Fungi</taxon>
        <taxon>Dikarya</taxon>
        <taxon>Ascomycota</taxon>
        <taxon>Pezizomycotina</taxon>
        <taxon>Eurotiomycetes</taxon>
        <taxon>Eurotiomycetidae</taxon>
        <taxon>Eurotiales</taxon>
        <taxon>Aspergillaceae</taxon>
        <taxon>Aspergillus</taxon>
        <taxon>Aspergillus subgen. Circumdati</taxon>
    </lineage>
</organism>
<keyword evidence="1" id="KW-0472">Membrane</keyword>
<dbReference type="AlphaFoldDB" id="A0A319D566"/>
<dbReference type="VEuPathDB" id="FungiDB:BO71DRAFT_329796"/>
<name>A0A319D566_9EURO</name>
<reference evidence="2 3" key="1">
    <citation type="submission" date="2018-02" db="EMBL/GenBank/DDBJ databases">
        <title>The genomes of Aspergillus section Nigri reveals drivers in fungal speciation.</title>
        <authorList>
            <consortium name="DOE Joint Genome Institute"/>
            <person name="Vesth T.C."/>
            <person name="Nybo J."/>
            <person name="Theobald S."/>
            <person name="Brandl J."/>
            <person name="Frisvad J.C."/>
            <person name="Nielsen K.F."/>
            <person name="Lyhne E.K."/>
            <person name="Kogle M.E."/>
            <person name="Kuo A."/>
            <person name="Riley R."/>
            <person name="Clum A."/>
            <person name="Nolan M."/>
            <person name="Lipzen A."/>
            <person name="Salamov A."/>
            <person name="Henrissat B."/>
            <person name="Wiebenga A."/>
            <person name="De vries R.P."/>
            <person name="Grigoriev I.V."/>
            <person name="Mortensen U.H."/>
            <person name="Andersen M.R."/>
            <person name="Baker S.E."/>
        </authorList>
    </citation>
    <scope>NUCLEOTIDE SEQUENCE [LARGE SCALE GENOMIC DNA]</scope>
    <source>
        <strain evidence="2 3">CBS 707.79</strain>
    </source>
</reference>
<protein>
    <recommendedName>
        <fullName evidence="4">Integral membrane protein</fullName>
    </recommendedName>
</protein>
<dbReference type="GO" id="GO:0000139">
    <property type="term" value="C:Golgi membrane"/>
    <property type="evidence" value="ECO:0007669"/>
    <property type="project" value="InterPro"/>
</dbReference>
<keyword evidence="1" id="KW-1133">Transmembrane helix</keyword>
<feature type="transmembrane region" description="Helical" evidence="1">
    <location>
        <begin position="75"/>
        <end position="93"/>
    </location>
</feature>
<dbReference type="GO" id="GO:0016757">
    <property type="term" value="F:glycosyltransferase activity"/>
    <property type="evidence" value="ECO:0007669"/>
    <property type="project" value="InterPro"/>
</dbReference>
<evidence type="ECO:0008006" key="4">
    <source>
        <dbReference type="Google" id="ProtNLM"/>
    </source>
</evidence>
<dbReference type="PANTHER" id="PTHR31410:SF1">
    <property type="entry name" value="POST-GPI ATTACHMENT TO PROTEINS FACTOR 4"/>
    <property type="match status" value="1"/>
</dbReference>
<feature type="non-terminal residue" evidence="2">
    <location>
        <position position="1"/>
    </location>
</feature>
<dbReference type="Proteomes" id="UP000247810">
    <property type="component" value="Unassembled WGS sequence"/>
</dbReference>
<keyword evidence="1" id="KW-0812">Transmembrane</keyword>
<sequence length="248" mass="28421">SDYIHALNSCQTTTAPYTAVCEDDVIFADGWMAKTVKALADIYHRPKPTPWIYLRLFYTETSLSWSSSDFAWRNMPLVFLFGMLSAFAGLISIRRIRLRGHSHLNNATIGVLCLIGAPCFIGLMYMIRRYSLMPIQGVVEMNSHGCCTQGLVFPRERIDGLIGYLVERHDGQTDALIEEYAEKEHLMRYALAPQQLQHIGLKSSRGNPEINTQSMWAFWYEENDPRLLRGEHRGLLRDRHVRGLLDGR</sequence>
<keyword evidence="3" id="KW-1185">Reference proteome</keyword>
<dbReference type="OrthoDB" id="2016523at2759"/>
<dbReference type="InterPro" id="IPR029675">
    <property type="entry name" value="PGAP4"/>
</dbReference>
<feature type="transmembrane region" description="Helical" evidence="1">
    <location>
        <begin position="105"/>
        <end position="127"/>
    </location>
</feature>
<accession>A0A319D566</accession>